<gene>
    <name evidence="1" type="ORF">RDI58_019949</name>
</gene>
<keyword evidence="2" id="KW-1185">Reference proteome</keyword>
<comment type="caution">
    <text evidence="1">The sequence shown here is derived from an EMBL/GenBank/DDBJ whole genome shotgun (WGS) entry which is preliminary data.</text>
</comment>
<protein>
    <submittedName>
        <fullName evidence="1">Uncharacterized protein</fullName>
    </submittedName>
</protein>
<dbReference type="Proteomes" id="UP001371456">
    <property type="component" value="Unassembled WGS sequence"/>
</dbReference>
<dbReference type="PANTHER" id="PTHR33233">
    <property type="entry name" value="ENDONUCLEASE/EXONUCLEASE/PHOSPHATASE"/>
    <property type="match status" value="1"/>
</dbReference>
<dbReference type="PANTHER" id="PTHR33233:SF17">
    <property type="entry name" value="DUF4283 DOMAIN-CONTAINING PROTEIN"/>
    <property type="match status" value="1"/>
</dbReference>
<name>A0AAN8TCN0_SOLBU</name>
<reference evidence="1 2" key="1">
    <citation type="submission" date="2024-02" db="EMBL/GenBank/DDBJ databases">
        <title>de novo genome assembly of Solanum bulbocastanum strain 11H21.</title>
        <authorList>
            <person name="Hosaka A.J."/>
        </authorList>
    </citation>
    <scope>NUCLEOTIDE SEQUENCE [LARGE SCALE GENOMIC DNA]</scope>
    <source>
        <tissue evidence="1">Young leaves</tissue>
    </source>
</reference>
<organism evidence="1 2">
    <name type="scientific">Solanum bulbocastanum</name>
    <name type="common">Wild potato</name>
    <dbReference type="NCBI Taxonomy" id="147425"/>
    <lineage>
        <taxon>Eukaryota</taxon>
        <taxon>Viridiplantae</taxon>
        <taxon>Streptophyta</taxon>
        <taxon>Embryophyta</taxon>
        <taxon>Tracheophyta</taxon>
        <taxon>Spermatophyta</taxon>
        <taxon>Magnoliopsida</taxon>
        <taxon>eudicotyledons</taxon>
        <taxon>Gunneridae</taxon>
        <taxon>Pentapetalae</taxon>
        <taxon>asterids</taxon>
        <taxon>lamiids</taxon>
        <taxon>Solanales</taxon>
        <taxon>Solanaceae</taxon>
        <taxon>Solanoideae</taxon>
        <taxon>Solaneae</taxon>
        <taxon>Solanum</taxon>
    </lineage>
</organism>
<dbReference type="EMBL" id="JBANQN010000008">
    <property type="protein sequence ID" value="KAK6782153.1"/>
    <property type="molecule type" value="Genomic_DNA"/>
</dbReference>
<evidence type="ECO:0000313" key="2">
    <source>
        <dbReference type="Proteomes" id="UP001371456"/>
    </source>
</evidence>
<evidence type="ECO:0000313" key="1">
    <source>
        <dbReference type="EMBL" id="KAK6782153.1"/>
    </source>
</evidence>
<accession>A0AAN8TCN0</accession>
<proteinExistence type="predicted"/>
<dbReference type="AlphaFoldDB" id="A0AAN8TCN0"/>
<sequence>MSTHGDVCRDLREVHSKLNMPTKTVTENPWISLFEGNSMASKGMELQFITPVVKDGVKIGKLNEEKVAKEAAMWKNVAILYVIGDSPTIAAVTWFLEGQVEYTQKPKNGLDKRKRKISCEGERPCYS</sequence>